<evidence type="ECO:0000313" key="2">
    <source>
        <dbReference type="Proteomes" id="UP001141336"/>
    </source>
</evidence>
<dbReference type="RefSeq" id="WP_268922127.1">
    <property type="nucleotide sequence ID" value="NZ_JAPTGC010000002.1"/>
</dbReference>
<proteinExistence type="predicted"/>
<protein>
    <submittedName>
        <fullName evidence="1">Uncharacterized protein</fullName>
    </submittedName>
</protein>
<dbReference type="Proteomes" id="UP001141336">
    <property type="component" value="Unassembled WGS sequence"/>
</dbReference>
<accession>A0ABT4IJL8</accession>
<comment type="caution">
    <text evidence="1">The sequence shown here is derived from an EMBL/GenBank/DDBJ whole genome shotgun (WGS) entry which is preliminary data.</text>
</comment>
<gene>
    <name evidence="1" type="ORF">O0S09_01485</name>
</gene>
<name>A0ABT4IJL8_9EURY</name>
<evidence type="ECO:0000313" key="1">
    <source>
        <dbReference type="EMBL" id="MCZ0861929.1"/>
    </source>
</evidence>
<dbReference type="EMBL" id="JAPTGC010000002">
    <property type="protein sequence ID" value="MCZ0861929.1"/>
    <property type="molecule type" value="Genomic_DNA"/>
</dbReference>
<sequence length="158" mass="17761">MGILGQLERALGVWYPDPDADPDDTNPVVAVAFREYVMNRLGDAYSVADREERAAGEPDVVCVRNRDEARFDLITCFRSRMFTGEDGEVYLPWVTPETYAAYQTYAAAEENPCIVIIGLHGFADEPKFLFAVPLAEAVPQLPRTVLQKYEVRKDAELL</sequence>
<organism evidence="1 2">
    <name type="scientific">Methanocorpusculum vombati</name>
    <dbReference type="NCBI Taxonomy" id="3002864"/>
    <lineage>
        <taxon>Archaea</taxon>
        <taxon>Methanobacteriati</taxon>
        <taxon>Methanobacteriota</taxon>
        <taxon>Stenosarchaea group</taxon>
        <taxon>Methanomicrobia</taxon>
        <taxon>Methanomicrobiales</taxon>
        <taxon>Methanocorpusculaceae</taxon>
        <taxon>Methanocorpusculum</taxon>
    </lineage>
</organism>
<keyword evidence="2" id="KW-1185">Reference proteome</keyword>
<reference evidence="1" key="1">
    <citation type="submission" date="2022-12" db="EMBL/GenBank/DDBJ databases">
        <title>Isolation and characterisation of novel Methanocorpusculum spp. from native Australian herbivores indicates the genus is ancestrally host-associated.</title>
        <authorList>
            <person name="Volmer J.G."/>
            <person name="Soo R.M."/>
            <person name="Evans P.N."/>
            <person name="Hoedt E.C."/>
            <person name="Astorga Alsina A.L."/>
            <person name="Woodcroft B.J."/>
            <person name="Tyson G.W."/>
            <person name="Hugenholtz P."/>
            <person name="Morrison M."/>
        </authorList>
    </citation>
    <scope>NUCLEOTIDE SEQUENCE</scope>
    <source>
        <strain evidence="1">CW153</strain>
    </source>
</reference>